<evidence type="ECO:0000313" key="1">
    <source>
        <dbReference type="EMBL" id="MCD7457731.1"/>
    </source>
</evidence>
<sequence length="70" mass="6776">MAGSALIPGDGGWAHFSSAPCGTRPPNCSLQKLNAAAAPQSVSNGGRGGGFCGCCIPLAFALPAAGLMNT</sequence>
<proteinExistence type="predicted"/>
<accession>A0ABS8SFW4</accession>
<evidence type="ECO:0000313" key="2">
    <source>
        <dbReference type="Proteomes" id="UP000823775"/>
    </source>
</evidence>
<comment type="caution">
    <text evidence="1">The sequence shown here is derived from an EMBL/GenBank/DDBJ whole genome shotgun (WGS) entry which is preliminary data.</text>
</comment>
<protein>
    <submittedName>
        <fullName evidence="1">Uncharacterized protein</fullName>
    </submittedName>
</protein>
<name>A0ABS8SFW4_DATST</name>
<dbReference type="EMBL" id="JACEIK010000474">
    <property type="protein sequence ID" value="MCD7457731.1"/>
    <property type="molecule type" value="Genomic_DNA"/>
</dbReference>
<organism evidence="1 2">
    <name type="scientific">Datura stramonium</name>
    <name type="common">Jimsonweed</name>
    <name type="synonym">Common thornapple</name>
    <dbReference type="NCBI Taxonomy" id="4076"/>
    <lineage>
        <taxon>Eukaryota</taxon>
        <taxon>Viridiplantae</taxon>
        <taxon>Streptophyta</taxon>
        <taxon>Embryophyta</taxon>
        <taxon>Tracheophyta</taxon>
        <taxon>Spermatophyta</taxon>
        <taxon>Magnoliopsida</taxon>
        <taxon>eudicotyledons</taxon>
        <taxon>Gunneridae</taxon>
        <taxon>Pentapetalae</taxon>
        <taxon>asterids</taxon>
        <taxon>lamiids</taxon>
        <taxon>Solanales</taxon>
        <taxon>Solanaceae</taxon>
        <taxon>Solanoideae</taxon>
        <taxon>Datureae</taxon>
        <taxon>Datura</taxon>
    </lineage>
</organism>
<dbReference type="Proteomes" id="UP000823775">
    <property type="component" value="Unassembled WGS sequence"/>
</dbReference>
<keyword evidence="2" id="KW-1185">Reference proteome</keyword>
<reference evidence="1 2" key="1">
    <citation type="journal article" date="2021" name="BMC Genomics">
        <title>Datura genome reveals duplications of psychoactive alkaloid biosynthetic genes and high mutation rate following tissue culture.</title>
        <authorList>
            <person name="Rajewski A."/>
            <person name="Carter-House D."/>
            <person name="Stajich J."/>
            <person name="Litt A."/>
        </authorList>
    </citation>
    <scope>NUCLEOTIDE SEQUENCE [LARGE SCALE GENOMIC DNA]</scope>
    <source>
        <strain evidence="1">AR-01</strain>
    </source>
</reference>
<gene>
    <name evidence="1" type="ORF">HAX54_036004</name>
</gene>